<accession>G2YBV7</accession>
<evidence type="ECO:0000313" key="3">
    <source>
        <dbReference type="Proteomes" id="UP000008177"/>
    </source>
</evidence>
<sequence length="138" mass="15284">MQNSKLPPRRQPPVPVKKKEFKNETKITSKRYVGTSWPGYRFSEDPIKTNLELGLCSLGIVGGEKDKDEDGEDAYDNNDKDKMIEWVCGICIWIGNMTRTTITKGGGDGKGEINGSGSYDQEAGQTIKLTAIRTHGFV</sequence>
<gene>
    <name evidence="2" type="ORF">BofuT4_P101020.1</name>
</gene>
<name>G2YBV7_BOTF4</name>
<proteinExistence type="predicted"/>
<dbReference type="InParanoid" id="G2YBV7"/>
<dbReference type="EMBL" id="FQ790313">
    <property type="protein sequence ID" value="CCD34698.1"/>
    <property type="molecule type" value="Genomic_DNA"/>
</dbReference>
<dbReference type="AlphaFoldDB" id="G2YBV7"/>
<dbReference type="Proteomes" id="UP000008177">
    <property type="component" value="Unplaced contigs"/>
</dbReference>
<organism evidence="2 3">
    <name type="scientific">Botryotinia fuckeliana (strain T4)</name>
    <name type="common">Noble rot fungus</name>
    <name type="synonym">Botrytis cinerea</name>
    <dbReference type="NCBI Taxonomy" id="999810"/>
    <lineage>
        <taxon>Eukaryota</taxon>
        <taxon>Fungi</taxon>
        <taxon>Dikarya</taxon>
        <taxon>Ascomycota</taxon>
        <taxon>Pezizomycotina</taxon>
        <taxon>Leotiomycetes</taxon>
        <taxon>Helotiales</taxon>
        <taxon>Sclerotiniaceae</taxon>
        <taxon>Botrytis</taxon>
    </lineage>
</organism>
<protein>
    <submittedName>
        <fullName evidence="2">Uncharacterized protein</fullName>
    </submittedName>
</protein>
<evidence type="ECO:0000256" key="1">
    <source>
        <dbReference type="SAM" id="MobiDB-lite"/>
    </source>
</evidence>
<evidence type="ECO:0000313" key="2">
    <source>
        <dbReference type="EMBL" id="CCD34698.1"/>
    </source>
</evidence>
<reference evidence="3" key="1">
    <citation type="journal article" date="2011" name="PLoS Genet.">
        <title>Genomic analysis of the necrotrophic fungal pathogens Sclerotinia sclerotiorum and Botrytis cinerea.</title>
        <authorList>
            <person name="Amselem J."/>
            <person name="Cuomo C.A."/>
            <person name="van Kan J.A."/>
            <person name="Viaud M."/>
            <person name="Benito E.P."/>
            <person name="Couloux A."/>
            <person name="Coutinho P.M."/>
            <person name="de Vries R.P."/>
            <person name="Dyer P.S."/>
            <person name="Fillinger S."/>
            <person name="Fournier E."/>
            <person name="Gout L."/>
            <person name="Hahn M."/>
            <person name="Kohn L."/>
            <person name="Lapalu N."/>
            <person name="Plummer K.M."/>
            <person name="Pradier J.M."/>
            <person name="Quevillon E."/>
            <person name="Sharon A."/>
            <person name="Simon A."/>
            <person name="ten Have A."/>
            <person name="Tudzynski B."/>
            <person name="Tudzynski P."/>
            <person name="Wincker P."/>
            <person name="Andrew M."/>
            <person name="Anthouard V."/>
            <person name="Beever R.E."/>
            <person name="Beffa R."/>
            <person name="Benoit I."/>
            <person name="Bouzid O."/>
            <person name="Brault B."/>
            <person name="Chen Z."/>
            <person name="Choquer M."/>
            <person name="Collemare J."/>
            <person name="Cotton P."/>
            <person name="Danchin E.G."/>
            <person name="Da Silva C."/>
            <person name="Gautier A."/>
            <person name="Giraud C."/>
            <person name="Giraud T."/>
            <person name="Gonzalez C."/>
            <person name="Grossetete S."/>
            <person name="Guldener U."/>
            <person name="Henrissat B."/>
            <person name="Howlett B.J."/>
            <person name="Kodira C."/>
            <person name="Kretschmer M."/>
            <person name="Lappartient A."/>
            <person name="Leroch M."/>
            <person name="Levis C."/>
            <person name="Mauceli E."/>
            <person name="Neuveglise C."/>
            <person name="Oeser B."/>
            <person name="Pearson M."/>
            <person name="Poulain J."/>
            <person name="Poussereau N."/>
            <person name="Quesneville H."/>
            <person name="Rascle C."/>
            <person name="Schumacher J."/>
            <person name="Segurens B."/>
            <person name="Sexton A."/>
            <person name="Silva E."/>
            <person name="Sirven C."/>
            <person name="Soanes D.M."/>
            <person name="Talbot N.J."/>
            <person name="Templeton M."/>
            <person name="Yandava C."/>
            <person name="Yarden O."/>
            <person name="Zeng Q."/>
            <person name="Rollins J.A."/>
            <person name="Lebrun M.H."/>
            <person name="Dickman M."/>
        </authorList>
    </citation>
    <scope>NUCLEOTIDE SEQUENCE [LARGE SCALE GENOMIC DNA]</scope>
    <source>
        <strain evidence="3">T4</strain>
    </source>
</reference>
<feature type="region of interest" description="Disordered" evidence="1">
    <location>
        <begin position="1"/>
        <end position="22"/>
    </location>
</feature>
<dbReference type="HOGENOM" id="CLU_1854953_0_0_1"/>